<evidence type="ECO:0000313" key="1">
    <source>
        <dbReference type="EMBL" id="GIY03605.1"/>
    </source>
</evidence>
<protein>
    <submittedName>
        <fullName evidence="1">Uncharacterized protein</fullName>
    </submittedName>
</protein>
<gene>
    <name evidence="1" type="ORF">CEXT_293451</name>
</gene>
<comment type="caution">
    <text evidence="1">The sequence shown here is derived from an EMBL/GenBank/DDBJ whole genome shotgun (WGS) entry which is preliminary data.</text>
</comment>
<name>A0AAV4Q6L6_CAEEX</name>
<organism evidence="1 2">
    <name type="scientific">Caerostris extrusa</name>
    <name type="common">Bark spider</name>
    <name type="synonym">Caerostris bankana</name>
    <dbReference type="NCBI Taxonomy" id="172846"/>
    <lineage>
        <taxon>Eukaryota</taxon>
        <taxon>Metazoa</taxon>
        <taxon>Ecdysozoa</taxon>
        <taxon>Arthropoda</taxon>
        <taxon>Chelicerata</taxon>
        <taxon>Arachnida</taxon>
        <taxon>Araneae</taxon>
        <taxon>Araneomorphae</taxon>
        <taxon>Entelegynae</taxon>
        <taxon>Araneoidea</taxon>
        <taxon>Araneidae</taxon>
        <taxon>Caerostris</taxon>
    </lineage>
</organism>
<reference evidence="1 2" key="1">
    <citation type="submission" date="2021-06" db="EMBL/GenBank/DDBJ databases">
        <title>Caerostris extrusa draft genome.</title>
        <authorList>
            <person name="Kono N."/>
            <person name="Arakawa K."/>
        </authorList>
    </citation>
    <scope>NUCLEOTIDE SEQUENCE [LARGE SCALE GENOMIC DNA]</scope>
</reference>
<dbReference type="Proteomes" id="UP001054945">
    <property type="component" value="Unassembled WGS sequence"/>
</dbReference>
<accession>A0AAV4Q6L6</accession>
<dbReference type="EMBL" id="BPLR01005603">
    <property type="protein sequence ID" value="GIY03605.1"/>
    <property type="molecule type" value="Genomic_DNA"/>
</dbReference>
<proteinExistence type="predicted"/>
<keyword evidence="2" id="KW-1185">Reference proteome</keyword>
<evidence type="ECO:0000313" key="2">
    <source>
        <dbReference type="Proteomes" id="UP001054945"/>
    </source>
</evidence>
<dbReference type="AlphaFoldDB" id="A0AAV4Q6L6"/>
<sequence length="97" mass="11246">MPNCHPSMRRPGSFEVSLLSQYSSGFIPVVQELRNFSSTDLQLHCFVTERIFYDLLQTVVIECIISRRNTIQSGWQALYFSISLYKIVADEFVYARS</sequence>